<comment type="function">
    <text evidence="7 9">One of the primary rRNA binding proteins, it binds directly near the 3'-end of the 23S rRNA, where it nucleates assembly of the 50S subunit.</text>
</comment>
<dbReference type="FunFam" id="2.40.30.10:FF:000004">
    <property type="entry name" value="50S ribosomal protein L3"/>
    <property type="match status" value="1"/>
</dbReference>
<evidence type="ECO:0000256" key="3">
    <source>
        <dbReference type="ARBA" id="ARBA00022884"/>
    </source>
</evidence>
<evidence type="ECO:0000313" key="10">
    <source>
        <dbReference type="EMBL" id="OHA46221.1"/>
    </source>
</evidence>
<dbReference type="InterPro" id="IPR009000">
    <property type="entry name" value="Transl_B-barrel_sf"/>
</dbReference>
<dbReference type="InterPro" id="IPR000597">
    <property type="entry name" value="Ribosomal_uL3"/>
</dbReference>
<accession>A0A1G2PF41</accession>
<evidence type="ECO:0000256" key="9">
    <source>
        <dbReference type="RuleBase" id="RU003906"/>
    </source>
</evidence>
<dbReference type="GO" id="GO:0022625">
    <property type="term" value="C:cytosolic large ribosomal subunit"/>
    <property type="evidence" value="ECO:0007669"/>
    <property type="project" value="TreeGrafter"/>
</dbReference>
<comment type="subunit">
    <text evidence="7 9">Part of the 50S ribosomal subunit. Forms a cluster with proteins L14 and L19.</text>
</comment>
<evidence type="ECO:0000256" key="8">
    <source>
        <dbReference type="RuleBase" id="RU003905"/>
    </source>
</evidence>
<dbReference type="HAMAP" id="MF_01325_B">
    <property type="entry name" value="Ribosomal_uL3_B"/>
    <property type="match status" value="1"/>
</dbReference>
<gene>
    <name evidence="7" type="primary">rplC</name>
    <name evidence="10" type="ORF">A2828_03350</name>
</gene>
<reference evidence="10 11" key="1">
    <citation type="journal article" date="2016" name="Nat. Commun.">
        <title>Thousands of microbial genomes shed light on interconnected biogeochemical processes in an aquifer system.</title>
        <authorList>
            <person name="Anantharaman K."/>
            <person name="Brown C.T."/>
            <person name="Hug L.A."/>
            <person name="Sharon I."/>
            <person name="Castelle C.J."/>
            <person name="Probst A.J."/>
            <person name="Thomas B.C."/>
            <person name="Singh A."/>
            <person name="Wilkins M.J."/>
            <person name="Karaoz U."/>
            <person name="Brodie E.L."/>
            <person name="Williams K.H."/>
            <person name="Hubbard S.S."/>
            <person name="Banfield J.F."/>
        </authorList>
    </citation>
    <scope>NUCLEOTIDE SEQUENCE [LARGE SCALE GENOMIC DNA]</scope>
</reference>
<dbReference type="Gene3D" id="3.30.160.810">
    <property type="match status" value="1"/>
</dbReference>
<dbReference type="Gene3D" id="2.40.30.10">
    <property type="entry name" value="Translation factors"/>
    <property type="match status" value="1"/>
</dbReference>
<keyword evidence="3 7" id="KW-0694">RNA-binding</keyword>
<comment type="similarity">
    <text evidence="1 7 8">Belongs to the universal ribosomal protein uL3 family.</text>
</comment>
<evidence type="ECO:0000256" key="4">
    <source>
        <dbReference type="ARBA" id="ARBA00022980"/>
    </source>
</evidence>
<evidence type="ECO:0000256" key="7">
    <source>
        <dbReference type="HAMAP-Rule" id="MF_01325"/>
    </source>
</evidence>
<evidence type="ECO:0000256" key="5">
    <source>
        <dbReference type="ARBA" id="ARBA00023274"/>
    </source>
</evidence>
<sequence>MKFILGEKVGMTRLFDSSGNVVPVTVLRAGPITVTQIKNNEKDGYSALQVGFGSKQRLSKPQAGHVRGIRGGFRWLKEFRLDENDGKAYEKGAKIDVSVFSLGDRVNVQGISKGKGFAGVVKRHHFRGGWASHGNKHMLRAPGSIGMSWPERVNKGRRMAGRMGYEKVKVKNLEIVEVDPKNNILAVRGAVPGNNGSLVTIAESIAAKKSSKK</sequence>
<evidence type="ECO:0000256" key="6">
    <source>
        <dbReference type="ARBA" id="ARBA00035243"/>
    </source>
</evidence>
<dbReference type="SUPFAM" id="SSF50447">
    <property type="entry name" value="Translation proteins"/>
    <property type="match status" value="1"/>
</dbReference>
<name>A0A1G2PF41_9BACT</name>
<organism evidence="10 11">
    <name type="scientific">Candidatus Terrybacteria bacterium RIFCSPHIGHO2_01_FULL_43_35</name>
    <dbReference type="NCBI Taxonomy" id="1802361"/>
    <lineage>
        <taxon>Bacteria</taxon>
        <taxon>Candidatus Terryibacteriota</taxon>
    </lineage>
</organism>
<evidence type="ECO:0000313" key="11">
    <source>
        <dbReference type="Proteomes" id="UP000178869"/>
    </source>
</evidence>
<dbReference type="EMBL" id="MHSR01000019">
    <property type="protein sequence ID" value="OHA46221.1"/>
    <property type="molecule type" value="Genomic_DNA"/>
</dbReference>
<dbReference type="InterPro" id="IPR019927">
    <property type="entry name" value="Ribosomal_uL3_bac/org-type"/>
</dbReference>
<dbReference type="Proteomes" id="UP000178869">
    <property type="component" value="Unassembled WGS sequence"/>
</dbReference>
<protein>
    <recommendedName>
        <fullName evidence="6 7">Large ribosomal subunit protein uL3</fullName>
    </recommendedName>
</protein>
<evidence type="ECO:0000256" key="2">
    <source>
        <dbReference type="ARBA" id="ARBA00022730"/>
    </source>
</evidence>
<dbReference type="PANTHER" id="PTHR11229">
    <property type="entry name" value="50S RIBOSOMAL PROTEIN L3"/>
    <property type="match status" value="1"/>
</dbReference>
<dbReference type="Pfam" id="PF00297">
    <property type="entry name" value="Ribosomal_L3"/>
    <property type="match status" value="1"/>
</dbReference>
<dbReference type="PANTHER" id="PTHR11229:SF16">
    <property type="entry name" value="LARGE RIBOSOMAL SUBUNIT PROTEIN UL3C"/>
    <property type="match status" value="1"/>
</dbReference>
<dbReference type="GO" id="GO:0003735">
    <property type="term" value="F:structural constituent of ribosome"/>
    <property type="evidence" value="ECO:0007669"/>
    <property type="project" value="UniProtKB-UniRule"/>
</dbReference>
<dbReference type="GO" id="GO:0006412">
    <property type="term" value="P:translation"/>
    <property type="evidence" value="ECO:0007669"/>
    <property type="project" value="UniProtKB-UniRule"/>
</dbReference>
<dbReference type="AlphaFoldDB" id="A0A1G2PF41"/>
<keyword evidence="4 7" id="KW-0689">Ribosomal protein</keyword>
<comment type="caution">
    <text evidence="10">The sequence shown here is derived from an EMBL/GenBank/DDBJ whole genome shotgun (WGS) entry which is preliminary data.</text>
</comment>
<proteinExistence type="inferred from homology"/>
<dbReference type="InterPro" id="IPR019926">
    <property type="entry name" value="Ribosomal_uL3_CS"/>
</dbReference>
<dbReference type="NCBIfam" id="TIGR03625">
    <property type="entry name" value="L3_bact"/>
    <property type="match status" value="1"/>
</dbReference>
<dbReference type="GO" id="GO:0019843">
    <property type="term" value="F:rRNA binding"/>
    <property type="evidence" value="ECO:0007669"/>
    <property type="project" value="UniProtKB-UniRule"/>
</dbReference>
<evidence type="ECO:0000256" key="1">
    <source>
        <dbReference type="ARBA" id="ARBA00006540"/>
    </source>
</evidence>
<keyword evidence="2 7" id="KW-0699">rRNA-binding</keyword>
<dbReference type="PROSITE" id="PS00474">
    <property type="entry name" value="RIBOSOMAL_L3"/>
    <property type="match status" value="1"/>
</dbReference>
<keyword evidence="5 7" id="KW-0687">Ribonucleoprotein</keyword>